<organism evidence="1 2">
    <name type="scientific">Boletus reticuloceps</name>
    <dbReference type="NCBI Taxonomy" id="495285"/>
    <lineage>
        <taxon>Eukaryota</taxon>
        <taxon>Fungi</taxon>
        <taxon>Dikarya</taxon>
        <taxon>Basidiomycota</taxon>
        <taxon>Agaricomycotina</taxon>
        <taxon>Agaricomycetes</taxon>
        <taxon>Agaricomycetidae</taxon>
        <taxon>Boletales</taxon>
        <taxon>Boletineae</taxon>
        <taxon>Boletaceae</taxon>
        <taxon>Boletoideae</taxon>
        <taxon>Boletus</taxon>
    </lineage>
</organism>
<dbReference type="Proteomes" id="UP000683000">
    <property type="component" value="Unassembled WGS sequence"/>
</dbReference>
<dbReference type="AlphaFoldDB" id="A0A8I3A5Z9"/>
<proteinExistence type="predicted"/>
<evidence type="ECO:0000313" key="2">
    <source>
        <dbReference type="Proteomes" id="UP000683000"/>
    </source>
</evidence>
<keyword evidence="2" id="KW-1185">Reference proteome</keyword>
<evidence type="ECO:0000313" key="1">
    <source>
        <dbReference type="EMBL" id="KAG6371583.1"/>
    </source>
</evidence>
<sequence>MSQFSTSRMNQPHRQIQGSVPLSTQVLTLGKDHIVSFEGTSQFTAQGVSACGLAAFNFARIGFRIEQSKKNLADVLNELSTKEVIEEIVAICAGWSSNLHLEVDDIHDLPIFGRSLKLMSVEYGRPRPKHFQIPPRVRASTMKKIEKSAVMIITRPPEIIACFKFANANAGPREGTLDNPLFVIFDSHPRPSHPDGAGLSFSASIESTARTLSDILPALDEGIFDSPDFQWQAQLLSNCSAHVYVGRHRRKDHEDAIVQSSLTILTLRSQISALRRENETLGSDNMKLGLEAGRLRADVKYEQMKTKREAPFSAMAFAHRMLGRRPQGLISHAAAGSSRVSSAGWR</sequence>
<dbReference type="EMBL" id="JAGFBS010000033">
    <property type="protein sequence ID" value="KAG6371583.1"/>
    <property type="molecule type" value="Genomic_DNA"/>
</dbReference>
<name>A0A8I3A5Z9_9AGAM</name>
<comment type="caution">
    <text evidence="1">The sequence shown here is derived from an EMBL/GenBank/DDBJ whole genome shotgun (WGS) entry which is preliminary data.</text>
</comment>
<gene>
    <name evidence="1" type="ORF">JVT61DRAFT_9293</name>
</gene>
<reference evidence="1" key="1">
    <citation type="submission" date="2021-03" db="EMBL/GenBank/DDBJ databases">
        <title>Evolutionary innovations through gain and loss of genes in the ectomycorrhizal Boletales.</title>
        <authorList>
            <person name="Wu G."/>
            <person name="Miyauchi S."/>
            <person name="Morin E."/>
            <person name="Yang Z.-L."/>
            <person name="Xu J."/>
            <person name="Martin F.M."/>
        </authorList>
    </citation>
    <scope>NUCLEOTIDE SEQUENCE</scope>
    <source>
        <strain evidence="1">BR01</strain>
    </source>
</reference>
<dbReference type="OrthoDB" id="1431934at2759"/>
<accession>A0A8I3A5Z9</accession>
<protein>
    <submittedName>
        <fullName evidence="1">Uncharacterized protein</fullName>
    </submittedName>
</protein>